<dbReference type="SUPFAM" id="SSF51445">
    <property type="entry name" value="(Trans)glycosidases"/>
    <property type="match status" value="1"/>
</dbReference>
<feature type="signal peptide" evidence="2">
    <location>
        <begin position="1"/>
        <end position="18"/>
    </location>
</feature>
<feature type="chain" id="PRO_5046749252" evidence="2">
    <location>
        <begin position="19"/>
        <end position="816"/>
    </location>
</feature>
<gene>
    <name evidence="6" type="ORF">TPR58_00825</name>
</gene>
<dbReference type="InterPro" id="IPR002772">
    <property type="entry name" value="Glyco_hydro_3_C"/>
</dbReference>
<dbReference type="InterPro" id="IPR036881">
    <property type="entry name" value="Glyco_hydro_3_C_sf"/>
</dbReference>
<proteinExistence type="predicted"/>
<dbReference type="InterPro" id="IPR017853">
    <property type="entry name" value="GH"/>
</dbReference>
<reference evidence="6 7" key="1">
    <citation type="submission" date="2024-05" db="EMBL/GenBank/DDBJ databases">
        <title>Sphingomonas sp. HF-S3 16S ribosomal RNA gene Genome sequencing and assembly.</title>
        <authorList>
            <person name="Lee H."/>
        </authorList>
    </citation>
    <scope>NUCLEOTIDE SEQUENCE [LARGE SCALE GENOMIC DNA]</scope>
    <source>
        <strain evidence="6 7">HF-S3</strain>
    </source>
</reference>
<dbReference type="InterPro" id="IPR041443">
    <property type="entry name" value="Exop_C"/>
</dbReference>
<dbReference type="Gene3D" id="3.40.50.1700">
    <property type="entry name" value="Glycoside hydrolase family 3 C-terminal domain"/>
    <property type="match status" value="1"/>
</dbReference>
<dbReference type="InterPro" id="IPR051915">
    <property type="entry name" value="Cellulose_Degrad_GH3"/>
</dbReference>
<evidence type="ECO:0000256" key="2">
    <source>
        <dbReference type="SAM" id="SignalP"/>
    </source>
</evidence>
<name>A0ABV0B579_9SPHN</name>
<dbReference type="EMBL" id="JBDIZK010000001">
    <property type="protein sequence ID" value="MEN3745691.1"/>
    <property type="molecule type" value="Genomic_DNA"/>
</dbReference>
<dbReference type="Pfam" id="PF18559">
    <property type="entry name" value="Exop_C"/>
    <property type="match status" value="1"/>
</dbReference>
<keyword evidence="2" id="KW-0732">Signal</keyword>
<evidence type="ECO:0000259" key="4">
    <source>
        <dbReference type="Pfam" id="PF01915"/>
    </source>
</evidence>
<organism evidence="6 7">
    <name type="scientific">Sphingomonas rustica</name>
    <dbReference type="NCBI Taxonomy" id="3103142"/>
    <lineage>
        <taxon>Bacteria</taxon>
        <taxon>Pseudomonadati</taxon>
        <taxon>Pseudomonadota</taxon>
        <taxon>Alphaproteobacteria</taxon>
        <taxon>Sphingomonadales</taxon>
        <taxon>Sphingomonadaceae</taxon>
        <taxon>Sphingomonas</taxon>
    </lineage>
</organism>
<dbReference type="GO" id="GO:0016787">
    <property type="term" value="F:hydrolase activity"/>
    <property type="evidence" value="ECO:0007669"/>
    <property type="project" value="UniProtKB-KW"/>
</dbReference>
<evidence type="ECO:0000313" key="6">
    <source>
        <dbReference type="EMBL" id="MEN3745691.1"/>
    </source>
</evidence>
<dbReference type="Pfam" id="PF00933">
    <property type="entry name" value="Glyco_hydro_3"/>
    <property type="match status" value="1"/>
</dbReference>
<dbReference type="Proteomes" id="UP001427805">
    <property type="component" value="Unassembled WGS sequence"/>
</dbReference>
<dbReference type="InterPro" id="IPR001764">
    <property type="entry name" value="Glyco_hydro_3_N"/>
</dbReference>
<dbReference type="PANTHER" id="PTHR30620">
    <property type="entry name" value="PERIPLASMIC BETA-GLUCOSIDASE-RELATED"/>
    <property type="match status" value="1"/>
</dbReference>
<dbReference type="Pfam" id="PF01915">
    <property type="entry name" value="Glyco_hydro_3_C"/>
    <property type="match status" value="1"/>
</dbReference>
<dbReference type="InterPro" id="IPR036962">
    <property type="entry name" value="Glyco_hydro_3_N_sf"/>
</dbReference>
<feature type="domain" description="ExoP galactose-binding-like" evidence="5">
    <location>
        <begin position="665"/>
        <end position="803"/>
    </location>
</feature>
<dbReference type="SUPFAM" id="SSF52279">
    <property type="entry name" value="Beta-D-glucan exohydrolase, C-terminal domain"/>
    <property type="match status" value="1"/>
</dbReference>
<dbReference type="PANTHER" id="PTHR30620:SF77">
    <property type="entry name" value="LYSOSOMAL BETA GLUCOSIDASE-LIKE"/>
    <property type="match status" value="1"/>
</dbReference>
<dbReference type="Gene3D" id="2.60.120.430">
    <property type="entry name" value="Galactose-binding lectin"/>
    <property type="match status" value="1"/>
</dbReference>
<feature type="domain" description="Glycoside hydrolase family 3 C-terminal" evidence="4">
    <location>
        <begin position="422"/>
        <end position="635"/>
    </location>
</feature>
<feature type="domain" description="Glycoside hydrolase family 3 N-terminal" evidence="3">
    <location>
        <begin position="61"/>
        <end position="386"/>
    </location>
</feature>
<dbReference type="Gene3D" id="3.20.20.300">
    <property type="entry name" value="Glycoside hydrolase, family 3, N-terminal domain"/>
    <property type="match status" value="1"/>
</dbReference>
<protein>
    <submittedName>
        <fullName evidence="6">Glycoside hydrolase family 3 N-terminal domain-containing protein</fullName>
    </submittedName>
</protein>
<comment type="caution">
    <text evidence="6">The sequence shown here is derived from an EMBL/GenBank/DDBJ whole genome shotgun (WGS) entry which is preliminary data.</text>
</comment>
<evidence type="ECO:0000256" key="1">
    <source>
        <dbReference type="ARBA" id="ARBA00022801"/>
    </source>
</evidence>
<evidence type="ECO:0000259" key="5">
    <source>
        <dbReference type="Pfam" id="PF18559"/>
    </source>
</evidence>
<accession>A0ABV0B579</accession>
<keyword evidence="7" id="KW-1185">Reference proteome</keyword>
<keyword evidence="1 6" id="KW-0378">Hydrolase</keyword>
<sequence length="816" mass="86606">MRKLLLATTILCAAPAIAQQDPTTVSATTVAQPDKWPAAASQGLVDPATEKRIDELIAKMTLEQKVGQMIQGDISTVKPEDLRTYPLGSILAGGNSPPLGAPDDRSYQKDWVATARAFRAVAMEQRAGNLRIPLIFGVDAVHGNNNVIGAVIFPHNIALGAMRDPDVIRRIGQVTATETAAAGPDWAFGPTLAVPQNDRWGRTYEGYSEDPSVVASYAGAMIEGLQGKPGESRIQKGHVAASAKHFLGDGGTTDGIDQGNTEVDEDTLIRIHNAGYPNAINAGAMTIMASYSSWNGGKMHGNKPLLTDVLKGRMGFQGFVVGDWNGHGQIPGCTKDDCPQTFLAGLDMAMAPDSWKGMFDSTIKHVREGRIPMARIDDAVRRILRVKFALGLFDEARPVEGTDALGTPEHRAVAREAVVKSLVLLKNEGVLPIKSSANILVAGPSADSFEMQTGGWTLTWQGEENPNSLFPNGQTIFSGIAEAAKAGGGTATLSVDGSFTKKPDVAIVVFGEKPYAEMRGDIRTLEFQPGDKQALATLRKLRSQGIPTVSVFLSGRPLWVNPEINQSNAFVAAWLPGTEGGGIADVIIGDKTGKPRTDFHGKLSYSWPKTAGQFVLNQGMKGYDPLFPFGYGLTYAKPGKVGKLGEVSGIDASALNTSIFFSRGQTPAPFSIATDSGITRTVAEAQAQQEGAVRLTWPNGPATFRIGGAAPIDFSRDANADLSLQITYRVETAPTGPVKLMMEGDTKGGAIDATSLFGKVGAWQTSKVFLKCYQSNGVDLARVTAPFVLQASGPFAVTIADIRVVSDPNNSVCPAK</sequence>
<evidence type="ECO:0000259" key="3">
    <source>
        <dbReference type="Pfam" id="PF00933"/>
    </source>
</evidence>
<evidence type="ECO:0000313" key="7">
    <source>
        <dbReference type="Proteomes" id="UP001427805"/>
    </source>
</evidence>
<dbReference type="PRINTS" id="PR00133">
    <property type="entry name" value="GLHYDRLASE3"/>
</dbReference>
<dbReference type="RefSeq" id="WP_346244702.1">
    <property type="nucleotide sequence ID" value="NZ_JBDIZK010000001.1"/>
</dbReference>